<keyword evidence="3" id="KW-1185">Reference proteome</keyword>
<keyword evidence="1" id="KW-0812">Transmembrane</keyword>
<evidence type="ECO:0008006" key="4">
    <source>
        <dbReference type="Google" id="ProtNLM"/>
    </source>
</evidence>
<comment type="caution">
    <text evidence="2">The sequence shown here is derived from an EMBL/GenBank/DDBJ whole genome shotgun (WGS) entry which is preliminary data.</text>
</comment>
<accession>A0AAV7HNJ9</accession>
<dbReference type="EMBL" id="JAGFBR010000003">
    <property type="protein sequence ID" value="KAH0468890.1"/>
    <property type="molecule type" value="Genomic_DNA"/>
</dbReference>
<proteinExistence type="predicted"/>
<feature type="transmembrane region" description="Helical" evidence="1">
    <location>
        <begin position="58"/>
        <end position="77"/>
    </location>
</feature>
<protein>
    <recommendedName>
        <fullName evidence="4">Secreted protein</fullName>
    </recommendedName>
</protein>
<reference evidence="2 3" key="1">
    <citation type="journal article" date="2021" name="Hortic Res">
        <title>Chromosome-scale assembly of the Dendrobium chrysotoxum genome enhances the understanding of orchid evolution.</title>
        <authorList>
            <person name="Zhang Y."/>
            <person name="Zhang G.Q."/>
            <person name="Zhang D."/>
            <person name="Liu X.D."/>
            <person name="Xu X.Y."/>
            <person name="Sun W.H."/>
            <person name="Yu X."/>
            <person name="Zhu X."/>
            <person name="Wang Z.W."/>
            <person name="Zhao X."/>
            <person name="Zhong W.Y."/>
            <person name="Chen H."/>
            <person name="Yin W.L."/>
            <person name="Huang T."/>
            <person name="Niu S.C."/>
            <person name="Liu Z.J."/>
        </authorList>
    </citation>
    <scope>NUCLEOTIDE SEQUENCE [LARGE SCALE GENOMIC DNA]</scope>
    <source>
        <strain evidence="2">Lindl</strain>
    </source>
</reference>
<evidence type="ECO:0000256" key="1">
    <source>
        <dbReference type="SAM" id="Phobius"/>
    </source>
</evidence>
<organism evidence="2 3">
    <name type="scientific">Dendrobium chrysotoxum</name>
    <name type="common">Orchid</name>
    <dbReference type="NCBI Taxonomy" id="161865"/>
    <lineage>
        <taxon>Eukaryota</taxon>
        <taxon>Viridiplantae</taxon>
        <taxon>Streptophyta</taxon>
        <taxon>Embryophyta</taxon>
        <taxon>Tracheophyta</taxon>
        <taxon>Spermatophyta</taxon>
        <taxon>Magnoliopsida</taxon>
        <taxon>Liliopsida</taxon>
        <taxon>Asparagales</taxon>
        <taxon>Orchidaceae</taxon>
        <taxon>Epidendroideae</taxon>
        <taxon>Malaxideae</taxon>
        <taxon>Dendrobiinae</taxon>
        <taxon>Dendrobium</taxon>
    </lineage>
</organism>
<name>A0AAV7HNJ9_DENCH</name>
<keyword evidence="1" id="KW-0472">Membrane</keyword>
<sequence length="81" mass="9241">MMRLMNVGYMLARICSSATSAASLSSFQMQAKLKMFSALSFIYLKCSPSTIFLYSPEHLLHLLLYVFNMCVLIYFNFGCKC</sequence>
<keyword evidence="1" id="KW-1133">Transmembrane helix</keyword>
<dbReference type="Proteomes" id="UP000775213">
    <property type="component" value="Unassembled WGS sequence"/>
</dbReference>
<gene>
    <name evidence="2" type="ORF">IEQ34_002122</name>
</gene>
<dbReference type="AlphaFoldDB" id="A0AAV7HNJ9"/>
<evidence type="ECO:0000313" key="3">
    <source>
        <dbReference type="Proteomes" id="UP000775213"/>
    </source>
</evidence>
<evidence type="ECO:0000313" key="2">
    <source>
        <dbReference type="EMBL" id="KAH0468890.1"/>
    </source>
</evidence>